<accession>A0ABM9G5L0</accession>
<organism evidence="4 5">
    <name type="scientific">Paenibacillus melissococcoides</name>
    <dbReference type="NCBI Taxonomy" id="2912268"/>
    <lineage>
        <taxon>Bacteria</taxon>
        <taxon>Bacillati</taxon>
        <taxon>Bacillota</taxon>
        <taxon>Bacilli</taxon>
        <taxon>Bacillales</taxon>
        <taxon>Paenibacillaceae</taxon>
        <taxon>Paenibacillus</taxon>
    </lineage>
</organism>
<dbReference type="EMBL" id="CALYLO010000006">
    <property type="protein sequence ID" value="CAH8247071.1"/>
    <property type="molecule type" value="Genomic_DNA"/>
</dbReference>
<evidence type="ECO:0000256" key="2">
    <source>
        <dbReference type="SAM" id="MobiDB-lite"/>
    </source>
</evidence>
<feature type="compositionally biased region" description="Basic and acidic residues" evidence="2">
    <location>
        <begin position="394"/>
        <end position="404"/>
    </location>
</feature>
<keyword evidence="1" id="KW-0175">Coiled coil</keyword>
<keyword evidence="3" id="KW-0472">Membrane</keyword>
<comment type="caution">
    <text evidence="4">The sequence shown here is derived from an EMBL/GenBank/DDBJ whole genome shotgun (WGS) entry which is preliminary data.</text>
</comment>
<feature type="coiled-coil region" evidence="1">
    <location>
        <begin position="8"/>
        <end position="35"/>
    </location>
</feature>
<gene>
    <name evidence="4" type="ORF">WJ0W_004305</name>
</gene>
<feature type="compositionally biased region" description="Low complexity" evidence="2">
    <location>
        <begin position="139"/>
        <end position="155"/>
    </location>
</feature>
<proteinExistence type="predicted"/>
<protein>
    <submittedName>
        <fullName evidence="4">Uncharacterized protein</fullName>
    </submittedName>
</protein>
<feature type="region of interest" description="Disordered" evidence="2">
    <location>
        <begin position="386"/>
        <end position="411"/>
    </location>
</feature>
<evidence type="ECO:0000313" key="5">
    <source>
        <dbReference type="Proteomes" id="UP001154322"/>
    </source>
</evidence>
<sequence>MARQADAVRHWQETAAETEAEAARLAAELRRLARQTDSGWTPERLLACDASFTQAEQARAAQAEADAVSRAQAQAADAAQRAAREAAAAEAERREAEGALARHTAAGVRGTGFAPAPAQAEEALRRGQALQDALASRQALAPARPTGRAGRAARAAAERRSPAAAGAYAFGGGALLLAALLGFAAGQWLAAGAVAAVGLAGTLAWAYASRSGHAGRAPVDESSAAERMAALQAEALRELLGPLWPGTGEAALPDAAERQELAQALADTAEWAREQAQLAERARHAAEAAAAAARRADALAEEAEAALAAERGAAGRWRGWLRERGLPESLSPAGALEHLRRVEQALDMESQRERLLERASRLRRQIGEVEQECARLLEAAWEAGEGDGEAAAAAERREAERTDSEQGVLDEADGRRRFASIGELYRLLERLEAEEKRQQEYERGVERHEAAVEACRAAAREAEDARKRKERLLAEAGAQEEAEFLLRMNAEARREEWERTLQESEAVVYRGGSPEQWAPLEELLTRYDQAELERRAAELQAELERGDARISEGEEQRGRLKEEHERLTAEVEGAAHHHEAAMNEARLDEQASRYAVLALARTLIQRTRRLYEQEKQPEVLKRAAAHLRAMTEGRYVRVTAPYGTKRLEVERADGRMIDSSLLSRGAAEQLYLAMRFALAEALSHKAALPLILDDILVNYDRRRLGQAVQALHRLSSNHQIVMTTCHPHVAMAFRDEAADVRIVELGPIG</sequence>
<feature type="coiled-coil region" evidence="1">
    <location>
        <begin position="345"/>
        <end position="379"/>
    </location>
</feature>
<feature type="region of interest" description="Disordered" evidence="2">
    <location>
        <begin position="83"/>
        <end position="113"/>
    </location>
</feature>
<feature type="transmembrane region" description="Helical" evidence="3">
    <location>
        <begin position="163"/>
        <end position="182"/>
    </location>
</feature>
<dbReference type="Proteomes" id="UP001154322">
    <property type="component" value="Unassembled WGS sequence"/>
</dbReference>
<dbReference type="PANTHER" id="PTHR41259">
    <property type="entry name" value="DOUBLE-STRAND BREAK REPAIR RAD50 ATPASE, PUTATIVE-RELATED"/>
    <property type="match status" value="1"/>
</dbReference>
<dbReference type="InterPro" id="IPR027417">
    <property type="entry name" value="P-loop_NTPase"/>
</dbReference>
<reference evidence="4" key="1">
    <citation type="submission" date="2022-06" db="EMBL/GenBank/DDBJ databases">
        <authorList>
            <person name="Dietemann V."/>
            <person name="Ory F."/>
            <person name="Dainat B."/>
            <person name="Oberhansli S."/>
        </authorList>
    </citation>
    <scope>NUCLEOTIDE SEQUENCE</scope>
    <source>
        <strain evidence="4">Ena-SAMPLE-TAB-26-04-2022-14:26:32:270-5432</strain>
    </source>
</reference>
<dbReference type="Gene3D" id="3.40.50.300">
    <property type="entry name" value="P-loop containing nucleotide triphosphate hydrolases"/>
    <property type="match status" value="1"/>
</dbReference>
<dbReference type="SUPFAM" id="SSF52540">
    <property type="entry name" value="P-loop containing nucleoside triphosphate hydrolases"/>
    <property type="match status" value="1"/>
</dbReference>
<evidence type="ECO:0000313" key="4">
    <source>
        <dbReference type="EMBL" id="CAH8247071.1"/>
    </source>
</evidence>
<keyword evidence="3" id="KW-1133">Transmembrane helix</keyword>
<dbReference type="RefSeq" id="WP_407873325.1">
    <property type="nucleotide sequence ID" value="NZ_AP031286.1"/>
</dbReference>
<feature type="coiled-coil region" evidence="1">
    <location>
        <begin position="431"/>
        <end position="570"/>
    </location>
</feature>
<evidence type="ECO:0000256" key="3">
    <source>
        <dbReference type="SAM" id="Phobius"/>
    </source>
</evidence>
<keyword evidence="5" id="KW-1185">Reference proteome</keyword>
<evidence type="ECO:0000256" key="1">
    <source>
        <dbReference type="SAM" id="Coils"/>
    </source>
</evidence>
<keyword evidence="3" id="KW-0812">Transmembrane</keyword>
<name>A0ABM9G5L0_9BACL</name>
<feature type="region of interest" description="Disordered" evidence="2">
    <location>
        <begin position="135"/>
        <end position="155"/>
    </location>
</feature>
<dbReference type="PANTHER" id="PTHR41259:SF1">
    <property type="entry name" value="DOUBLE-STRAND BREAK REPAIR RAD50 ATPASE, PUTATIVE-RELATED"/>
    <property type="match status" value="1"/>
</dbReference>